<dbReference type="AlphaFoldDB" id="A0A7T8HMV2"/>
<keyword evidence="2" id="KW-1185">Reference proteome</keyword>
<reference evidence="2" key="1">
    <citation type="submission" date="2021-01" db="EMBL/GenBank/DDBJ databases">
        <title>Caligus Genome Assembly.</title>
        <authorList>
            <person name="Gallardo-Escarate C."/>
        </authorList>
    </citation>
    <scope>NUCLEOTIDE SEQUENCE [LARGE SCALE GENOMIC DNA]</scope>
</reference>
<evidence type="ECO:0000313" key="1">
    <source>
        <dbReference type="EMBL" id="QQP52726.1"/>
    </source>
</evidence>
<proteinExistence type="predicted"/>
<gene>
    <name evidence="1" type="ORF">FKW44_004964</name>
</gene>
<sequence>REFELTFDRDVIWSGRDEDNDFKREDPPLFHCRTYEVSRGTRKQGTKTFLRFGSYRGSVIEFKV</sequence>
<accession>A0A7T8HMV2</accession>
<feature type="non-terminal residue" evidence="1">
    <location>
        <position position="64"/>
    </location>
</feature>
<name>A0A7T8HMV2_CALRO</name>
<dbReference type="Proteomes" id="UP000595437">
    <property type="component" value="Chromosome 3"/>
</dbReference>
<organism evidence="1 2">
    <name type="scientific">Caligus rogercresseyi</name>
    <name type="common">Sea louse</name>
    <dbReference type="NCBI Taxonomy" id="217165"/>
    <lineage>
        <taxon>Eukaryota</taxon>
        <taxon>Metazoa</taxon>
        <taxon>Ecdysozoa</taxon>
        <taxon>Arthropoda</taxon>
        <taxon>Crustacea</taxon>
        <taxon>Multicrustacea</taxon>
        <taxon>Hexanauplia</taxon>
        <taxon>Copepoda</taxon>
        <taxon>Siphonostomatoida</taxon>
        <taxon>Caligidae</taxon>
        <taxon>Caligus</taxon>
    </lineage>
</organism>
<evidence type="ECO:0000313" key="2">
    <source>
        <dbReference type="Proteomes" id="UP000595437"/>
    </source>
</evidence>
<dbReference type="EMBL" id="CP045892">
    <property type="protein sequence ID" value="QQP52726.1"/>
    <property type="molecule type" value="Genomic_DNA"/>
</dbReference>
<dbReference type="OrthoDB" id="684045at2759"/>
<protein>
    <submittedName>
        <fullName evidence="1">Uncharacterized protein</fullName>
    </submittedName>
</protein>
<feature type="non-terminal residue" evidence="1">
    <location>
        <position position="1"/>
    </location>
</feature>